<sequence>MKINTAIENKIGEQLDKAMAKLPNLLTNPDSIPVPVEDLISQEQLLDAKFEDDSFDQKVDTPQEADPTQIVSPKVSVETVPKTIHPPSNQSHIPDNVLLTPVKYPKQLCTLPPEQPDMEMGPLVEHISFINSPIDTDDNPHPTDKPIYVSPQLPKSLPTI</sequence>
<reference evidence="1" key="1">
    <citation type="submission" date="2022-04" db="EMBL/GenBank/DDBJ databases">
        <title>Genome of the entomopathogenic fungus Entomophthora muscae.</title>
        <authorList>
            <person name="Elya C."/>
            <person name="Lovett B.R."/>
            <person name="Lee E."/>
            <person name="Macias A.M."/>
            <person name="Hajek A.E."/>
            <person name="De Bivort B.L."/>
            <person name="Kasson M.T."/>
            <person name="De Fine Licht H.H."/>
            <person name="Stajich J.E."/>
        </authorList>
    </citation>
    <scope>NUCLEOTIDE SEQUENCE</scope>
    <source>
        <strain evidence="1">Berkeley</strain>
    </source>
</reference>
<dbReference type="EMBL" id="QTSX02003022">
    <property type="protein sequence ID" value="KAJ9072339.1"/>
    <property type="molecule type" value="Genomic_DNA"/>
</dbReference>
<accession>A0ACC2TCB3</accession>
<keyword evidence="2" id="KW-1185">Reference proteome</keyword>
<evidence type="ECO:0000313" key="2">
    <source>
        <dbReference type="Proteomes" id="UP001165960"/>
    </source>
</evidence>
<protein>
    <submittedName>
        <fullName evidence="1">Uncharacterized protein</fullName>
    </submittedName>
</protein>
<evidence type="ECO:0000313" key="1">
    <source>
        <dbReference type="EMBL" id="KAJ9072339.1"/>
    </source>
</evidence>
<name>A0ACC2TCB3_9FUNG</name>
<organism evidence="1 2">
    <name type="scientific">Entomophthora muscae</name>
    <dbReference type="NCBI Taxonomy" id="34485"/>
    <lineage>
        <taxon>Eukaryota</taxon>
        <taxon>Fungi</taxon>
        <taxon>Fungi incertae sedis</taxon>
        <taxon>Zoopagomycota</taxon>
        <taxon>Entomophthoromycotina</taxon>
        <taxon>Entomophthoromycetes</taxon>
        <taxon>Entomophthorales</taxon>
        <taxon>Entomophthoraceae</taxon>
        <taxon>Entomophthora</taxon>
    </lineage>
</organism>
<dbReference type="Proteomes" id="UP001165960">
    <property type="component" value="Unassembled WGS sequence"/>
</dbReference>
<gene>
    <name evidence="1" type="ORF">DSO57_1028547</name>
</gene>
<proteinExistence type="predicted"/>
<comment type="caution">
    <text evidence="1">The sequence shown here is derived from an EMBL/GenBank/DDBJ whole genome shotgun (WGS) entry which is preliminary data.</text>
</comment>